<comment type="caution">
    <text evidence="1">The sequence shown here is derived from an EMBL/GenBank/DDBJ whole genome shotgun (WGS) entry which is preliminary data.</text>
</comment>
<evidence type="ECO:0000313" key="2">
    <source>
        <dbReference type="Proteomes" id="UP001372834"/>
    </source>
</evidence>
<reference evidence="1 2" key="1">
    <citation type="submission" date="2023-10" db="EMBL/GenBank/DDBJ databases">
        <title>Genomes of two closely related lineages of the louse Polyplax serrata with different host specificities.</title>
        <authorList>
            <person name="Martinu J."/>
            <person name="Tarabai H."/>
            <person name="Stefka J."/>
            <person name="Hypsa V."/>
        </authorList>
    </citation>
    <scope>NUCLEOTIDE SEQUENCE [LARGE SCALE GENOMIC DNA]</scope>
    <source>
        <strain evidence="1">HR10_N</strain>
    </source>
</reference>
<sequence length="108" mass="11972">MTDRESDNDSIRELVRGCAYRVLQCMTRVEIIAETAAKDATLKNISASGQVAVVIGKKGILRYTVVRSFGDPHITNEISPHKILKLGHIYCGWFPISPDEDGTINIQN</sequence>
<name>A0AAN8RY99_POLSC</name>
<protein>
    <submittedName>
        <fullName evidence="1">Uncharacterized protein</fullName>
    </submittedName>
</protein>
<dbReference type="Proteomes" id="UP001372834">
    <property type="component" value="Unassembled WGS sequence"/>
</dbReference>
<accession>A0AAN8RY99</accession>
<dbReference type="EMBL" id="JAWJWE010000007">
    <property type="protein sequence ID" value="KAK6632595.1"/>
    <property type="molecule type" value="Genomic_DNA"/>
</dbReference>
<dbReference type="AlphaFoldDB" id="A0AAN8RY99"/>
<evidence type="ECO:0000313" key="1">
    <source>
        <dbReference type="EMBL" id="KAK6632595.1"/>
    </source>
</evidence>
<gene>
    <name evidence="1" type="ORF">RUM43_013363</name>
</gene>
<proteinExistence type="predicted"/>
<organism evidence="1 2">
    <name type="scientific">Polyplax serrata</name>
    <name type="common">Common mouse louse</name>
    <dbReference type="NCBI Taxonomy" id="468196"/>
    <lineage>
        <taxon>Eukaryota</taxon>
        <taxon>Metazoa</taxon>
        <taxon>Ecdysozoa</taxon>
        <taxon>Arthropoda</taxon>
        <taxon>Hexapoda</taxon>
        <taxon>Insecta</taxon>
        <taxon>Pterygota</taxon>
        <taxon>Neoptera</taxon>
        <taxon>Paraneoptera</taxon>
        <taxon>Psocodea</taxon>
        <taxon>Troctomorpha</taxon>
        <taxon>Phthiraptera</taxon>
        <taxon>Anoplura</taxon>
        <taxon>Polyplacidae</taxon>
        <taxon>Polyplax</taxon>
    </lineage>
</organism>